<keyword evidence="1" id="KW-0812">Transmembrane</keyword>
<name>L7ML63_RHIPC</name>
<feature type="transmembrane region" description="Helical" evidence="1">
    <location>
        <begin position="40"/>
        <end position="60"/>
    </location>
</feature>
<organism evidence="2">
    <name type="scientific">Rhipicephalus pulchellus</name>
    <name type="common">Yellow backed tick</name>
    <name type="synonym">Dermacentor pulchellus</name>
    <dbReference type="NCBI Taxonomy" id="72859"/>
    <lineage>
        <taxon>Eukaryota</taxon>
        <taxon>Metazoa</taxon>
        <taxon>Ecdysozoa</taxon>
        <taxon>Arthropoda</taxon>
        <taxon>Chelicerata</taxon>
        <taxon>Arachnida</taxon>
        <taxon>Acari</taxon>
        <taxon>Parasitiformes</taxon>
        <taxon>Ixodida</taxon>
        <taxon>Ixodoidea</taxon>
        <taxon>Ixodidae</taxon>
        <taxon>Rhipicephalinae</taxon>
        <taxon>Rhipicephalus</taxon>
        <taxon>Rhipicephalus</taxon>
    </lineage>
</organism>
<dbReference type="AlphaFoldDB" id="L7ML63"/>
<feature type="non-terminal residue" evidence="2">
    <location>
        <position position="76"/>
    </location>
</feature>
<protein>
    <submittedName>
        <fullName evidence="2">Uncharacterized protein</fullName>
    </submittedName>
</protein>
<proteinExistence type="evidence at transcript level"/>
<accession>L7ML63</accession>
<evidence type="ECO:0000313" key="2">
    <source>
        <dbReference type="EMBL" id="JAA64715.1"/>
    </source>
</evidence>
<keyword evidence="1" id="KW-1133">Transmembrane helix</keyword>
<evidence type="ECO:0000256" key="1">
    <source>
        <dbReference type="SAM" id="Phobius"/>
    </source>
</evidence>
<sequence length="76" mass="8845">MLLHSFFFLFSVYSPSFFIFFTLCLLLFPFCSPYSTSQLIPVSIWLLRYFSTTPVFGLALSSSSVWLEERVQSIQI</sequence>
<feature type="transmembrane region" description="Helical" evidence="1">
    <location>
        <begin position="6"/>
        <end position="28"/>
    </location>
</feature>
<reference evidence="2" key="2">
    <citation type="journal article" date="2015" name="J. Proteomics">
        <title>Sexual differences in the sialomes of the zebra tick, Rhipicephalus pulchellus.</title>
        <authorList>
            <person name="Tan A.W."/>
            <person name="Francischetti I.M."/>
            <person name="Slovak M."/>
            <person name="Kini R.M."/>
            <person name="Ribeiro J.M."/>
        </authorList>
    </citation>
    <scope>NUCLEOTIDE SEQUENCE</scope>
    <source>
        <tissue evidence="2">Salivary gland</tissue>
    </source>
</reference>
<reference evidence="2" key="1">
    <citation type="submission" date="2012-11" db="EMBL/GenBank/DDBJ databases">
        <authorList>
            <person name="Lucero-Rivera Y.E."/>
            <person name="Tovar-Ramirez D."/>
        </authorList>
    </citation>
    <scope>NUCLEOTIDE SEQUENCE</scope>
    <source>
        <tissue evidence="2">Salivary gland</tissue>
    </source>
</reference>
<keyword evidence="1" id="KW-0472">Membrane</keyword>
<dbReference type="EMBL" id="GACK01000319">
    <property type="protein sequence ID" value="JAA64715.1"/>
    <property type="molecule type" value="mRNA"/>
</dbReference>